<protein>
    <recommendedName>
        <fullName evidence="5">DUF2066 domain-containing protein</fullName>
    </recommendedName>
</protein>
<dbReference type="AlphaFoldDB" id="A0A085T4Z1"/>
<evidence type="ECO:0000256" key="1">
    <source>
        <dbReference type="SAM" id="MobiDB-lite"/>
    </source>
</evidence>
<comment type="caution">
    <text evidence="3">The sequence shown here is derived from an EMBL/GenBank/DDBJ whole genome shotgun (WGS) entry which is preliminary data.</text>
</comment>
<feature type="signal peptide" evidence="2">
    <location>
        <begin position="1"/>
        <end position="18"/>
    </location>
</feature>
<dbReference type="EMBL" id="MCBA01000001">
    <property type="protein sequence ID" value="RGP92532.1"/>
    <property type="molecule type" value="Genomic_DNA"/>
</dbReference>
<organism evidence="3 4">
    <name type="scientific">Vibrio cholerae</name>
    <dbReference type="NCBI Taxonomy" id="666"/>
    <lineage>
        <taxon>Bacteria</taxon>
        <taxon>Pseudomonadati</taxon>
        <taxon>Pseudomonadota</taxon>
        <taxon>Gammaproteobacteria</taxon>
        <taxon>Vibrionales</taxon>
        <taxon>Vibrionaceae</taxon>
        <taxon>Vibrio</taxon>
    </lineage>
</organism>
<feature type="compositionally biased region" description="Low complexity" evidence="1">
    <location>
        <begin position="336"/>
        <end position="353"/>
    </location>
</feature>
<accession>A0A085T4Z1</accession>
<gene>
    <name evidence="3" type="ORF">BC353_00670</name>
</gene>
<name>A0A085T4Z1_VIBCL</name>
<evidence type="ECO:0000313" key="4">
    <source>
        <dbReference type="Proteomes" id="UP000266701"/>
    </source>
</evidence>
<dbReference type="Pfam" id="PF09839">
    <property type="entry name" value="DUF2066"/>
    <property type="match status" value="1"/>
</dbReference>
<dbReference type="RefSeq" id="WP_001269698.1">
    <property type="nucleotide sequence ID" value="NZ_AP028804.1"/>
</dbReference>
<dbReference type="InterPro" id="IPR018642">
    <property type="entry name" value="DUF2066"/>
</dbReference>
<feature type="region of interest" description="Disordered" evidence="1">
    <location>
        <begin position="332"/>
        <end position="382"/>
    </location>
</feature>
<evidence type="ECO:0000256" key="2">
    <source>
        <dbReference type="SAM" id="SignalP"/>
    </source>
</evidence>
<keyword evidence="2" id="KW-0732">Signal</keyword>
<feature type="chain" id="PRO_5043791955" description="DUF2066 domain-containing protein" evidence="2">
    <location>
        <begin position="19"/>
        <end position="382"/>
    </location>
</feature>
<proteinExistence type="predicted"/>
<evidence type="ECO:0008006" key="5">
    <source>
        <dbReference type="Google" id="ProtNLM"/>
    </source>
</evidence>
<reference evidence="3 4" key="1">
    <citation type="journal article" date="2017" name="Emerg. Infect. Dis.">
        <title>Carbapenemase VCC-1-Producing Vibrio cholerae in Coastal Waters of Germany.</title>
        <authorList>
            <person name="Hammerl J.A."/>
            <person name="Jackel C."/>
            <person name="Bortolaia V."/>
            <person name="Schwartz K."/>
            <person name="Bier N."/>
            <person name="Hendriksen R.S."/>
            <person name="Guerra B."/>
            <person name="Strauch E."/>
        </authorList>
    </citation>
    <scope>NUCLEOTIDE SEQUENCE [LARGE SCALE GENOMIC DNA]</scope>
    <source>
        <strain evidence="3 4">VN-2825</strain>
    </source>
</reference>
<evidence type="ECO:0000313" key="3">
    <source>
        <dbReference type="EMBL" id="RGP92532.1"/>
    </source>
</evidence>
<dbReference type="Proteomes" id="UP000266701">
    <property type="component" value="Unassembled WGS sequence"/>
</dbReference>
<sequence>MRYLAVLMMGLLTFPAFALTRVNLYQAEVAVDPQQSNADAAARVRGMEEVIVRATGSQDALKNDAVQKALRQSNQYITQISTQQEGAQSVMRLQFSAQHIRSLLSQAQLPFWPESRSNLLVWLVEEANYDRSVSWEHADTPLLNQMKARARVRGLPLTVPVGDFDDVTGVQVSDLWGGFINPISIASQRYPTDAVLVVRAQGSELRWTLFDQLANTMVSQPKAPISGQASGEQAVTEMIDEISDYYARKSAVVVSSESSQSVLAQFSPLDSAQDFFVVENKLKRLSSVASLDILKVQGTQVTFNVHLLASVEEFTNEVVRMGQAVLMEMPPEEPVSADNNSLENSSLENSASEMPVDPSNPNNAAAQPQPVQPKTLYFSWQG</sequence>